<dbReference type="KEGG" id="kra:Krad_2444"/>
<evidence type="ECO:0000259" key="2">
    <source>
        <dbReference type="PROSITE" id="PS50883"/>
    </source>
</evidence>
<feature type="transmembrane region" description="Helical" evidence="1">
    <location>
        <begin position="36"/>
        <end position="54"/>
    </location>
</feature>
<dbReference type="CDD" id="cd01948">
    <property type="entry name" value="EAL"/>
    <property type="match status" value="1"/>
</dbReference>
<name>A6WAT4_KINRD</name>
<dbReference type="InterPro" id="IPR035919">
    <property type="entry name" value="EAL_sf"/>
</dbReference>
<dbReference type="InterPro" id="IPR043128">
    <property type="entry name" value="Rev_trsase/Diguanyl_cyclase"/>
</dbReference>
<dbReference type="PROSITE" id="PS50887">
    <property type="entry name" value="GGDEF"/>
    <property type="match status" value="1"/>
</dbReference>
<dbReference type="CDD" id="cd01949">
    <property type="entry name" value="GGDEF"/>
    <property type="match status" value="1"/>
</dbReference>
<dbReference type="Gene3D" id="3.30.70.270">
    <property type="match status" value="1"/>
</dbReference>
<evidence type="ECO:0000259" key="3">
    <source>
        <dbReference type="PROSITE" id="PS50887"/>
    </source>
</evidence>
<dbReference type="HOGENOM" id="CLU_000445_70_50_11"/>
<evidence type="ECO:0000256" key="1">
    <source>
        <dbReference type="SAM" id="Phobius"/>
    </source>
</evidence>
<reference evidence="5" key="1">
    <citation type="journal article" date="2008" name="PLoS ONE">
        <title>Survival in nuclear waste, extreme resistance, and potential applications gleaned from the genome sequence of Kineococcus radiotolerans SRS30216.</title>
        <authorList>
            <person name="Bagwell C.E."/>
            <person name="Bhat S."/>
            <person name="Hawkins G.M."/>
            <person name="Smith B.W."/>
            <person name="Biswas T."/>
            <person name="Hoover T.R."/>
            <person name="Saunders E."/>
            <person name="Han C.S."/>
            <person name="Tsodikov O.V."/>
            <person name="Shimkets L.J."/>
        </authorList>
    </citation>
    <scope>NUCLEOTIDE SEQUENCE [LARGE SCALE GENOMIC DNA]</scope>
    <source>
        <strain evidence="5">ATCC BAA-149 / DSM 14245 / SRS30216</strain>
    </source>
</reference>
<feature type="transmembrane region" description="Helical" evidence="1">
    <location>
        <begin position="60"/>
        <end position="77"/>
    </location>
</feature>
<dbReference type="STRING" id="266940.Krad_2444"/>
<sequence>MRSLREAARRHAGLAFSVLPRGRMLPDEVWQRRHRAIVRVAGLQALVLVLFGAFSAQGVAASLAGGLLVAAPLLLALPPSSSRKLRSGAASVSLFLASTVLVQFWSGQTEAHFHFFVMVGLVALYQDWVPFSVGLLIVVVHHGLLGTLFPGDVYDHHAAMTHPWRWMMIHAGFVLAASATHLTSWRLNEQQGLRDALTGLANRTQLSEFLTRVLSRRDQVGVLFVDLDDFKNVNDSRGHAAGDQLLLAVAERLRACVRGSDLVARLGGDEFAVVIHGGAAPARRVGERFLASLAQPVDVDGQPIHVHASLGTADTATLCGTLSELDTATELLRNADLAMYWAKAAGKNRLVAYSPGMSQAAHDKASLREDLTHALDAGQLEVHYQATVDFRKDNGLAQPKGYEALLRWHHPERGTVPPLEFIPLAEASGDILAIGAWVLRTATAQAATWSAERGYPVSVAVNLSAVQLASDDILHTVREALRESGLRPHQLTLEVTESVLVDDLEAVSARLAQLRATGVLVAIDDFGTGYSSLSYLRRLPVDTVKIDQSFITDLAHGGSATTLVASIIELARSLGLDVVAEGVETEQQAQVLRELSCTYAQGYLYARPQPAREVASHVPDHATGYVTDHVVGRATDHVVGRATDHVVGRAADRVTGSVPSQATGQVPDAGSATAAAVSSSRVL</sequence>
<keyword evidence="1" id="KW-1133">Transmembrane helix</keyword>
<dbReference type="PROSITE" id="PS50883">
    <property type="entry name" value="EAL"/>
    <property type="match status" value="1"/>
</dbReference>
<dbReference type="SUPFAM" id="SSF55073">
    <property type="entry name" value="Nucleotide cyclase"/>
    <property type="match status" value="1"/>
</dbReference>
<organism evidence="4 5">
    <name type="scientific">Kineococcus radiotolerans (strain ATCC BAA-149 / DSM 14245 / SRS30216)</name>
    <dbReference type="NCBI Taxonomy" id="266940"/>
    <lineage>
        <taxon>Bacteria</taxon>
        <taxon>Bacillati</taxon>
        <taxon>Actinomycetota</taxon>
        <taxon>Actinomycetes</taxon>
        <taxon>Kineosporiales</taxon>
        <taxon>Kineosporiaceae</taxon>
        <taxon>Kineococcus</taxon>
    </lineage>
</organism>
<dbReference type="NCBIfam" id="TIGR00254">
    <property type="entry name" value="GGDEF"/>
    <property type="match status" value="1"/>
</dbReference>
<dbReference type="Proteomes" id="UP000001116">
    <property type="component" value="Chromosome"/>
</dbReference>
<feature type="transmembrane region" description="Helical" evidence="1">
    <location>
        <begin position="89"/>
        <end position="108"/>
    </location>
</feature>
<keyword evidence="5" id="KW-1185">Reference proteome</keyword>
<dbReference type="InterPro" id="IPR000160">
    <property type="entry name" value="GGDEF_dom"/>
</dbReference>
<dbReference type="InterPro" id="IPR052155">
    <property type="entry name" value="Biofilm_reg_signaling"/>
</dbReference>
<evidence type="ECO:0000313" key="5">
    <source>
        <dbReference type="Proteomes" id="UP000001116"/>
    </source>
</evidence>
<keyword evidence="1" id="KW-0472">Membrane</keyword>
<dbReference type="SMART" id="SM00267">
    <property type="entry name" value="GGDEF"/>
    <property type="match status" value="1"/>
</dbReference>
<evidence type="ECO:0000313" key="4">
    <source>
        <dbReference type="EMBL" id="ABS03923.1"/>
    </source>
</evidence>
<feature type="transmembrane region" description="Helical" evidence="1">
    <location>
        <begin position="128"/>
        <end position="154"/>
    </location>
</feature>
<dbReference type="PANTHER" id="PTHR44757">
    <property type="entry name" value="DIGUANYLATE CYCLASE DGCP"/>
    <property type="match status" value="1"/>
</dbReference>
<proteinExistence type="predicted"/>
<dbReference type="EMBL" id="CP000750">
    <property type="protein sequence ID" value="ABS03923.1"/>
    <property type="molecule type" value="Genomic_DNA"/>
</dbReference>
<dbReference type="Gene3D" id="3.20.20.450">
    <property type="entry name" value="EAL domain"/>
    <property type="match status" value="1"/>
</dbReference>
<gene>
    <name evidence="4" type="ordered locus">Krad_2444</name>
</gene>
<protein>
    <submittedName>
        <fullName evidence="4">Diguanylate cyclase/phosphodiesterase</fullName>
    </submittedName>
</protein>
<dbReference type="InterPro" id="IPR001633">
    <property type="entry name" value="EAL_dom"/>
</dbReference>
<dbReference type="RefSeq" id="WP_012087862.1">
    <property type="nucleotide sequence ID" value="NC_009664.2"/>
</dbReference>
<dbReference type="AlphaFoldDB" id="A6WAT4"/>
<dbReference type="PANTHER" id="PTHR44757:SF4">
    <property type="entry name" value="DIGUANYLATE CYCLASE DGCE-RELATED"/>
    <property type="match status" value="1"/>
</dbReference>
<dbReference type="SUPFAM" id="SSF141868">
    <property type="entry name" value="EAL domain-like"/>
    <property type="match status" value="1"/>
</dbReference>
<keyword evidence="1" id="KW-0812">Transmembrane</keyword>
<feature type="domain" description="GGDEF" evidence="3">
    <location>
        <begin position="218"/>
        <end position="355"/>
    </location>
</feature>
<dbReference type="Pfam" id="PF00990">
    <property type="entry name" value="GGDEF"/>
    <property type="match status" value="1"/>
</dbReference>
<dbReference type="Pfam" id="PF00563">
    <property type="entry name" value="EAL"/>
    <property type="match status" value="1"/>
</dbReference>
<dbReference type="SMART" id="SM00052">
    <property type="entry name" value="EAL"/>
    <property type="match status" value="1"/>
</dbReference>
<feature type="domain" description="EAL" evidence="2">
    <location>
        <begin position="364"/>
        <end position="622"/>
    </location>
</feature>
<accession>A6WAT4</accession>
<dbReference type="eggNOG" id="COG5001">
    <property type="taxonomic scope" value="Bacteria"/>
</dbReference>
<dbReference type="InterPro" id="IPR029787">
    <property type="entry name" value="Nucleotide_cyclase"/>
</dbReference>
<feature type="transmembrane region" description="Helical" evidence="1">
    <location>
        <begin position="166"/>
        <end position="185"/>
    </location>
</feature>